<evidence type="ECO:0000313" key="3">
    <source>
        <dbReference type="Proteomes" id="UP000033101"/>
    </source>
</evidence>
<feature type="transmembrane region" description="Helical" evidence="1">
    <location>
        <begin position="17"/>
        <end position="36"/>
    </location>
</feature>
<accession>A0A0E3SA14</accession>
<dbReference type="HOGENOM" id="CLU_2476018_0_0_2"/>
<keyword evidence="1" id="KW-1133">Transmembrane helix</keyword>
<gene>
    <name evidence="2" type="ORF">MSHOH_2001</name>
</gene>
<reference evidence="2 3" key="1">
    <citation type="submission" date="2014-07" db="EMBL/GenBank/DDBJ databases">
        <title>Methanogenic archaea and the global carbon cycle.</title>
        <authorList>
            <person name="Henriksen J.R."/>
            <person name="Luke J."/>
            <person name="Reinhart S."/>
            <person name="Benedict M.N."/>
            <person name="Youngblut N.D."/>
            <person name="Metcalf M.E."/>
            <person name="Whitaker R.J."/>
            <person name="Metcalf W.W."/>
        </authorList>
    </citation>
    <scope>NUCLEOTIDE SEQUENCE [LARGE SCALE GENOMIC DNA]</scope>
    <source>
        <strain evidence="2 3">HB-1</strain>
    </source>
</reference>
<dbReference type="PATRIC" id="fig|1434110.4.peg.2546"/>
<proteinExistence type="predicted"/>
<keyword evidence="3" id="KW-1185">Reference proteome</keyword>
<keyword evidence="1" id="KW-0472">Membrane</keyword>
<evidence type="ECO:0000313" key="2">
    <source>
        <dbReference type="EMBL" id="AKB78484.1"/>
    </source>
</evidence>
<evidence type="ECO:0000256" key="1">
    <source>
        <dbReference type="SAM" id="Phobius"/>
    </source>
</evidence>
<sequence>MAFVIINFINHHHDSRIYLLLIPSWTLFFALGLDYLKKRYDSRKSYYFYLAVAILSNGFIAFVVAWIMDTIAAGKEGKEIERNFQGD</sequence>
<dbReference type="AlphaFoldDB" id="A0A0E3SA14"/>
<protein>
    <submittedName>
        <fullName evidence="2">Uncharacterized protein</fullName>
    </submittedName>
</protein>
<feature type="transmembrane region" description="Helical" evidence="1">
    <location>
        <begin position="48"/>
        <end position="68"/>
    </location>
</feature>
<dbReference type="Proteomes" id="UP000033101">
    <property type="component" value="Chromosome"/>
</dbReference>
<name>A0A0E3SA14_9EURY</name>
<dbReference type="KEGG" id="mhor:MSHOH_2001"/>
<dbReference type="EMBL" id="CP009516">
    <property type="protein sequence ID" value="AKB78484.1"/>
    <property type="molecule type" value="Genomic_DNA"/>
</dbReference>
<keyword evidence="1" id="KW-0812">Transmembrane</keyword>
<organism evidence="2 3">
    <name type="scientific">Methanosarcina horonobensis HB-1 = JCM 15518</name>
    <dbReference type="NCBI Taxonomy" id="1434110"/>
    <lineage>
        <taxon>Archaea</taxon>
        <taxon>Methanobacteriati</taxon>
        <taxon>Methanobacteriota</taxon>
        <taxon>Stenosarchaea group</taxon>
        <taxon>Methanomicrobia</taxon>
        <taxon>Methanosarcinales</taxon>
        <taxon>Methanosarcinaceae</taxon>
        <taxon>Methanosarcina</taxon>
    </lineage>
</organism>